<evidence type="ECO:0000256" key="1">
    <source>
        <dbReference type="SAM" id="Phobius"/>
    </source>
</evidence>
<gene>
    <name evidence="2" type="ORF">ATK78_3295</name>
</gene>
<evidence type="ECO:0000313" key="2">
    <source>
        <dbReference type="EMBL" id="TDQ08777.1"/>
    </source>
</evidence>
<dbReference type="AlphaFoldDB" id="A0A4R6STS1"/>
<evidence type="ECO:0008006" key="4">
    <source>
        <dbReference type="Google" id="ProtNLM"/>
    </source>
</evidence>
<dbReference type="Pfam" id="PF07103">
    <property type="entry name" value="DUF1365"/>
    <property type="match status" value="1"/>
</dbReference>
<dbReference type="EMBL" id="SNYC01000005">
    <property type="protein sequence ID" value="TDQ08777.1"/>
    <property type="molecule type" value="Genomic_DNA"/>
</dbReference>
<keyword evidence="1" id="KW-0812">Transmembrane</keyword>
<protein>
    <recommendedName>
        <fullName evidence="4">DUF1365 family protein</fullName>
    </recommendedName>
</protein>
<reference evidence="2 3" key="1">
    <citation type="submission" date="2019-03" db="EMBL/GenBank/DDBJ databases">
        <title>Genomic Encyclopedia of Archaeal and Bacterial Type Strains, Phase II (KMG-II): from individual species to whole genera.</title>
        <authorList>
            <person name="Goeker M."/>
        </authorList>
    </citation>
    <scope>NUCLEOTIDE SEQUENCE [LARGE SCALE GENOMIC DNA]</scope>
    <source>
        <strain evidence="2 3">DSM 19035</strain>
    </source>
</reference>
<accession>A0A4R6STS1</accession>
<dbReference type="PANTHER" id="PTHR33973">
    <property type="entry name" value="OS07G0153300 PROTEIN"/>
    <property type="match status" value="1"/>
</dbReference>
<sequence length="286" mass="33871">MKMRMQAQLNCVSAFKPVKMNSSLYICKVMHNRLSPKKHHFWYKVYLFYIDLDEIGLLSKKLRWIGHNRFNLFNFRDKDHLQLPAKNPDPGKSTREHLTRYLLENQVVLGRGSVMLLTNLSVLGYNFNPVSFYFCQDEHGKPLCAVVEISNTFHEMKLFFIGKDELEGGRWVQRVEKYFYVSPFIDLDTLFDFNLGIPGEKLDIRIDDYDKNGQRFFLSTLTGTRKPLTNANLLRYFFSIPLIPLRVMGLIHWQAFLLWRKDFSFHKKSANHQLQKDVYKPYKPTN</sequence>
<feature type="transmembrane region" description="Helical" evidence="1">
    <location>
        <begin position="236"/>
        <end position="259"/>
    </location>
</feature>
<dbReference type="InterPro" id="IPR010775">
    <property type="entry name" value="DUF1365"/>
</dbReference>
<dbReference type="PANTHER" id="PTHR33973:SF4">
    <property type="entry name" value="OS07G0153300 PROTEIN"/>
    <property type="match status" value="1"/>
</dbReference>
<keyword evidence="1" id="KW-1133">Transmembrane helix</keyword>
<dbReference type="Proteomes" id="UP000295620">
    <property type="component" value="Unassembled WGS sequence"/>
</dbReference>
<evidence type="ECO:0000313" key="3">
    <source>
        <dbReference type="Proteomes" id="UP000295620"/>
    </source>
</evidence>
<keyword evidence="3" id="KW-1185">Reference proteome</keyword>
<keyword evidence="1" id="KW-0472">Membrane</keyword>
<organism evidence="2 3">
    <name type="scientific">Pedobacter metabolipauper</name>
    <dbReference type="NCBI Taxonomy" id="425513"/>
    <lineage>
        <taxon>Bacteria</taxon>
        <taxon>Pseudomonadati</taxon>
        <taxon>Bacteroidota</taxon>
        <taxon>Sphingobacteriia</taxon>
        <taxon>Sphingobacteriales</taxon>
        <taxon>Sphingobacteriaceae</taxon>
        <taxon>Pedobacter</taxon>
    </lineage>
</organism>
<comment type="caution">
    <text evidence="2">The sequence shown here is derived from an EMBL/GenBank/DDBJ whole genome shotgun (WGS) entry which is preliminary data.</text>
</comment>
<proteinExistence type="predicted"/>
<name>A0A4R6STS1_9SPHI</name>